<feature type="domain" description="HTH cro/C1-type" evidence="1">
    <location>
        <begin position="13"/>
        <end position="67"/>
    </location>
</feature>
<dbReference type="PROSITE" id="PS50943">
    <property type="entry name" value="HTH_CROC1"/>
    <property type="match status" value="1"/>
</dbReference>
<evidence type="ECO:0000313" key="2">
    <source>
        <dbReference type="EMBL" id="NYI98481.1"/>
    </source>
</evidence>
<dbReference type="SMART" id="SM00530">
    <property type="entry name" value="HTH_XRE"/>
    <property type="match status" value="1"/>
</dbReference>
<dbReference type="Pfam" id="PF19054">
    <property type="entry name" value="DUF5753"/>
    <property type="match status" value="1"/>
</dbReference>
<reference evidence="2 3" key="1">
    <citation type="submission" date="2020-07" db="EMBL/GenBank/DDBJ databases">
        <title>Sequencing the genomes of 1000 actinobacteria strains.</title>
        <authorList>
            <person name="Klenk H.-P."/>
        </authorList>
    </citation>
    <scope>NUCLEOTIDE SEQUENCE [LARGE SCALE GENOMIC DNA]</scope>
    <source>
        <strain evidence="2 3">DSM 45927</strain>
    </source>
</reference>
<dbReference type="Gene3D" id="1.10.260.40">
    <property type="entry name" value="lambda repressor-like DNA-binding domains"/>
    <property type="match status" value="1"/>
</dbReference>
<protein>
    <submittedName>
        <fullName evidence="2">Transcriptional regulator with XRE-family HTH domain</fullName>
    </submittedName>
</protein>
<name>A0A853BVF8_9ACTN</name>
<dbReference type="InterPro" id="IPR010982">
    <property type="entry name" value="Lambda_DNA-bd_dom_sf"/>
</dbReference>
<sequence length="261" mass="28069">MGDERLRELGGELRAMRTAAGLSGRELARRAGIAQSAVSRVENGQRVGTPAIVEKFVAALPIAPEVADGLRTRVRDAYAALADHRVDVGVSLKPNAPRRWERGTAPVREFQSAVIPRALRSPEYARAAGLAESPLAQPAPGSTRVFRCVITEGALRTWPDSGTAMPGQLDRILAADDLPSVHLGVIPWQAPVPVVPPHGFTVFGDEAVVVETYTAVMTLTKPGVVASYRDAHARLEEAAITGEPMRELLRRIRRDLAKLTG</sequence>
<dbReference type="RefSeq" id="WP_179769625.1">
    <property type="nucleotide sequence ID" value="NZ_JACCFO010000001.1"/>
</dbReference>
<organism evidence="2 3">
    <name type="scientific">Streptomonospora nanhaiensis</name>
    <dbReference type="NCBI Taxonomy" id="1323731"/>
    <lineage>
        <taxon>Bacteria</taxon>
        <taxon>Bacillati</taxon>
        <taxon>Actinomycetota</taxon>
        <taxon>Actinomycetes</taxon>
        <taxon>Streptosporangiales</taxon>
        <taxon>Nocardiopsidaceae</taxon>
        <taxon>Streptomonospora</taxon>
    </lineage>
</organism>
<evidence type="ECO:0000313" key="3">
    <source>
        <dbReference type="Proteomes" id="UP000575985"/>
    </source>
</evidence>
<accession>A0A853BVF8</accession>
<dbReference type="CDD" id="cd00093">
    <property type="entry name" value="HTH_XRE"/>
    <property type="match status" value="1"/>
</dbReference>
<dbReference type="InterPro" id="IPR001387">
    <property type="entry name" value="Cro/C1-type_HTH"/>
</dbReference>
<gene>
    <name evidence="2" type="ORF">HNR12_004758</name>
</gene>
<proteinExistence type="predicted"/>
<evidence type="ECO:0000259" key="1">
    <source>
        <dbReference type="PROSITE" id="PS50943"/>
    </source>
</evidence>
<comment type="caution">
    <text evidence="2">The sequence shown here is derived from an EMBL/GenBank/DDBJ whole genome shotgun (WGS) entry which is preliminary data.</text>
</comment>
<dbReference type="EMBL" id="JACCFO010000001">
    <property type="protein sequence ID" value="NYI98481.1"/>
    <property type="molecule type" value="Genomic_DNA"/>
</dbReference>
<keyword evidence="3" id="KW-1185">Reference proteome</keyword>
<dbReference type="Proteomes" id="UP000575985">
    <property type="component" value="Unassembled WGS sequence"/>
</dbReference>
<dbReference type="AlphaFoldDB" id="A0A853BVF8"/>
<dbReference type="GO" id="GO:0003677">
    <property type="term" value="F:DNA binding"/>
    <property type="evidence" value="ECO:0007669"/>
    <property type="project" value="InterPro"/>
</dbReference>
<dbReference type="InterPro" id="IPR043917">
    <property type="entry name" value="DUF5753"/>
</dbReference>
<dbReference type="Pfam" id="PF13560">
    <property type="entry name" value="HTH_31"/>
    <property type="match status" value="1"/>
</dbReference>
<dbReference type="SUPFAM" id="SSF47413">
    <property type="entry name" value="lambda repressor-like DNA-binding domains"/>
    <property type="match status" value="1"/>
</dbReference>